<dbReference type="InterPro" id="IPR001356">
    <property type="entry name" value="HD"/>
</dbReference>
<reference evidence="12 13" key="1">
    <citation type="journal article" date="2018" name="PLoS Genet.">
        <title>Population sequencing reveals clonal diversity and ancestral inbreeding in the grapevine cultivar Chardonnay.</title>
        <authorList>
            <person name="Roach M.J."/>
            <person name="Johnson D.L."/>
            <person name="Bohlmann J."/>
            <person name="van Vuuren H.J."/>
            <person name="Jones S.J."/>
            <person name="Pretorius I.S."/>
            <person name="Schmidt S.A."/>
            <person name="Borneman A.R."/>
        </authorList>
    </citation>
    <scope>NUCLEOTIDE SEQUENCE [LARGE SCALE GENOMIC DNA]</scope>
    <source>
        <strain evidence="13">cv. Chardonnay</strain>
        <tissue evidence="12">Leaf</tissue>
    </source>
</reference>
<dbReference type="EMBL" id="QGNW01000226">
    <property type="protein sequence ID" value="RVW83557.1"/>
    <property type="molecule type" value="Genomic_DNA"/>
</dbReference>
<keyword evidence="3" id="KW-0805">Transcription regulation</keyword>
<evidence type="ECO:0000256" key="5">
    <source>
        <dbReference type="ARBA" id="ARBA00023155"/>
    </source>
</evidence>
<keyword evidence="7 8" id="KW-0539">Nucleus</keyword>
<dbReference type="Proteomes" id="UP000288805">
    <property type="component" value="Unassembled WGS sequence"/>
</dbReference>
<dbReference type="GO" id="GO:0005634">
    <property type="term" value="C:nucleus"/>
    <property type="evidence" value="ECO:0007669"/>
    <property type="project" value="UniProtKB-SubCell"/>
</dbReference>
<sequence length="728" mass="78928">MATYFHGSSEIQADGLQTLYLMNPNYIGYSDTQQPSAANMLFLNATPNSLNPTNLPNMPLQNQHFVGIPLPNMGSANSDDQNRSTLHAQPEMSSLQGIVPRFHYNLWGSTDQNPTGNQPQIPTAVAAASSGGAADVTSQLGLRRQVVSPTQQGLSLSLSPHQPTYRSVPGEHDIQVQQQPPVQAISPTSGDDMRVSGGSSSTASAVSNGISGMQSVLLGSKYLKAAQLLLDEVANVGKGIKTDSGEETKEREKVNTISVAASTGEALSGGESSAKRGAELSTAQRQELQMKKAKLVNMLDEVEQRYRQYHQQMQIVVSSFEQAAGQGSAKSYTALALQTISKQFRCLKDAISAQIKATSSSLGEEDCSGGKVEGSRLRFVDHQLRQQRALQQLGMIQHNAWRPQRGLPERAVSVLRAWLFEHFLHPYPKDSDKHMLAKQTGLTRSQVSNWFINARVRLWKPMVEEMHLEEIKDQEHNGSQDNTSKSEANKELGSKSTAAQESGATRVDQTNDFQSKQEKSTTQNASPAELSNSTMSTSPMGGSLQVQAGFNLIGSSEIEGMVQRSPKKPRSYDIQSSPSSILSMDMEMKPGGTSREISMKFGSERQAKDGYPLITGAINNGGGFGAYTPIGDIGRFNPEQLAPRFHGNSVSLTLGLPHCENLSLSGSQQSYLSNPNVQLGRRLEMGNGEPDYCGINAAQPSHSNAAYDSINIQNRKRFAAQLLPDFVA</sequence>
<dbReference type="PROSITE" id="PS50071">
    <property type="entry name" value="HOMEOBOX_2"/>
    <property type="match status" value="1"/>
</dbReference>
<evidence type="ECO:0000256" key="3">
    <source>
        <dbReference type="ARBA" id="ARBA00023015"/>
    </source>
</evidence>
<evidence type="ECO:0000256" key="9">
    <source>
        <dbReference type="SAM" id="Coils"/>
    </source>
</evidence>
<dbReference type="GO" id="GO:0006355">
    <property type="term" value="P:regulation of DNA-templated transcription"/>
    <property type="evidence" value="ECO:0007669"/>
    <property type="project" value="InterPro"/>
</dbReference>
<evidence type="ECO:0000256" key="1">
    <source>
        <dbReference type="ARBA" id="ARBA00004123"/>
    </source>
</evidence>
<comment type="subcellular location">
    <subcellularLocation>
        <location evidence="1 8">Nucleus</location>
    </subcellularLocation>
</comment>
<dbReference type="SUPFAM" id="SSF46689">
    <property type="entry name" value="Homeodomain-like"/>
    <property type="match status" value="1"/>
</dbReference>
<dbReference type="Gene3D" id="1.10.10.60">
    <property type="entry name" value="Homeodomain-like"/>
    <property type="match status" value="1"/>
</dbReference>
<gene>
    <name evidence="12" type="primary">BLH1_0</name>
    <name evidence="12" type="ORF">CK203_054237</name>
</gene>
<feature type="coiled-coil region" evidence="9">
    <location>
        <begin position="285"/>
        <end position="312"/>
    </location>
</feature>
<dbReference type="CDD" id="cd00086">
    <property type="entry name" value="homeodomain"/>
    <property type="match status" value="1"/>
</dbReference>
<keyword evidence="5 8" id="KW-0371">Homeobox</keyword>
<feature type="DNA-binding region" description="Homeobox" evidence="8">
    <location>
        <begin position="400"/>
        <end position="462"/>
    </location>
</feature>
<dbReference type="Pfam" id="PF07526">
    <property type="entry name" value="POX"/>
    <property type="match status" value="1"/>
</dbReference>
<proteinExistence type="inferred from homology"/>
<comment type="caution">
    <text evidence="12">The sequence shown here is derived from an EMBL/GenBank/DDBJ whole genome shotgun (WGS) entry which is preliminary data.</text>
</comment>
<protein>
    <submittedName>
        <fullName evidence="12">BEL1-like homeodomain protein 1</fullName>
    </submittedName>
</protein>
<keyword evidence="6" id="KW-0804">Transcription</keyword>
<feature type="region of interest" description="Disordered" evidence="10">
    <location>
        <begin position="109"/>
        <end position="129"/>
    </location>
</feature>
<evidence type="ECO:0000256" key="2">
    <source>
        <dbReference type="ARBA" id="ARBA00006454"/>
    </source>
</evidence>
<evidence type="ECO:0000259" key="11">
    <source>
        <dbReference type="PROSITE" id="PS50071"/>
    </source>
</evidence>
<dbReference type="InterPro" id="IPR008422">
    <property type="entry name" value="KN_HD"/>
</dbReference>
<keyword evidence="9" id="KW-0175">Coiled coil</keyword>
<dbReference type="SMART" id="SM00574">
    <property type="entry name" value="POX"/>
    <property type="match status" value="1"/>
</dbReference>
<evidence type="ECO:0000256" key="8">
    <source>
        <dbReference type="PROSITE-ProRule" id="PRU00108"/>
    </source>
</evidence>
<feature type="region of interest" description="Disordered" evidence="10">
    <location>
        <begin position="146"/>
        <end position="168"/>
    </location>
</feature>
<evidence type="ECO:0000256" key="6">
    <source>
        <dbReference type="ARBA" id="ARBA00023163"/>
    </source>
</evidence>
<evidence type="ECO:0000313" key="13">
    <source>
        <dbReference type="Proteomes" id="UP000288805"/>
    </source>
</evidence>
<name>A0A438HGH6_VITVI</name>
<accession>A0A438HGH6</accession>
<dbReference type="GO" id="GO:0003677">
    <property type="term" value="F:DNA binding"/>
    <property type="evidence" value="ECO:0007669"/>
    <property type="project" value="UniProtKB-UniRule"/>
</dbReference>
<dbReference type="PANTHER" id="PTHR11850">
    <property type="entry name" value="HOMEOBOX PROTEIN TRANSCRIPTION FACTORS"/>
    <property type="match status" value="1"/>
</dbReference>
<dbReference type="FunFam" id="1.10.10.60:FF:000117">
    <property type="entry name" value="BEL1-like homeodomain protein 9"/>
    <property type="match status" value="1"/>
</dbReference>
<dbReference type="Pfam" id="PF05920">
    <property type="entry name" value="Homeobox_KN"/>
    <property type="match status" value="1"/>
</dbReference>
<dbReference type="InterPro" id="IPR009057">
    <property type="entry name" value="Homeodomain-like_sf"/>
</dbReference>
<dbReference type="AlphaFoldDB" id="A0A438HGH6"/>
<dbReference type="InterPro" id="IPR006563">
    <property type="entry name" value="POX_dom"/>
</dbReference>
<keyword evidence="4 8" id="KW-0238">DNA-binding</keyword>
<organism evidence="12 13">
    <name type="scientific">Vitis vinifera</name>
    <name type="common">Grape</name>
    <dbReference type="NCBI Taxonomy" id="29760"/>
    <lineage>
        <taxon>Eukaryota</taxon>
        <taxon>Viridiplantae</taxon>
        <taxon>Streptophyta</taxon>
        <taxon>Embryophyta</taxon>
        <taxon>Tracheophyta</taxon>
        <taxon>Spermatophyta</taxon>
        <taxon>Magnoliopsida</taxon>
        <taxon>eudicotyledons</taxon>
        <taxon>Gunneridae</taxon>
        <taxon>Pentapetalae</taxon>
        <taxon>rosids</taxon>
        <taxon>Vitales</taxon>
        <taxon>Vitaceae</taxon>
        <taxon>Viteae</taxon>
        <taxon>Vitis</taxon>
    </lineage>
</organism>
<feature type="domain" description="Homeobox" evidence="11">
    <location>
        <begin position="398"/>
        <end position="461"/>
    </location>
</feature>
<dbReference type="InterPro" id="IPR050224">
    <property type="entry name" value="TALE_homeobox"/>
</dbReference>
<comment type="similarity">
    <text evidence="2">Belongs to the TALE/BELL homeobox family.</text>
</comment>
<dbReference type="SMART" id="SM00389">
    <property type="entry name" value="HOX"/>
    <property type="match status" value="1"/>
</dbReference>
<evidence type="ECO:0000256" key="7">
    <source>
        <dbReference type="ARBA" id="ARBA00023242"/>
    </source>
</evidence>
<feature type="region of interest" description="Disordered" evidence="10">
    <location>
        <begin position="180"/>
        <end position="202"/>
    </location>
</feature>
<feature type="compositionally biased region" description="Polar residues" evidence="10">
    <location>
        <begin position="494"/>
        <end position="540"/>
    </location>
</feature>
<evidence type="ECO:0000256" key="4">
    <source>
        <dbReference type="ARBA" id="ARBA00023125"/>
    </source>
</evidence>
<feature type="region of interest" description="Disordered" evidence="10">
    <location>
        <begin position="471"/>
        <end position="540"/>
    </location>
</feature>
<feature type="compositionally biased region" description="Polar residues" evidence="10">
    <location>
        <begin position="147"/>
        <end position="165"/>
    </location>
</feature>
<feature type="compositionally biased region" description="Polar residues" evidence="10">
    <location>
        <begin position="109"/>
        <end position="121"/>
    </location>
</feature>
<evidence type="ECO:0000313" key="12">
    <source>
        <dbReference type="EMBL" id="RVW83557.1"/>
    </source>
</evidence>
<evidence type="ECO:0000256" key="10">
    <source>
        <dbReference type="SAM" id="MobiDB-lite"/>
    </source>
</evidence>